<evidence type="ECO:0000313" key="3">
    <source>
        <dbReference type="Proteomes" id="UP001139293"/>
    </source>
</evidence>
<accession>A0A9X1ZEP1</accession>
<dbReference type="RefSeq" id="WP_248951229.1">
    <property type="nucleotide sequence ID" value="NZ_JAKILB010000012.1"/>
</dbReference>
<feature type="domain" description="DUF58" evidence="1">
    <location>
        <begin position="54"/>
        <end position="262"/>
    </location>
</feature>
<keyword evidence="3" id="KW-1185">Reference proteome</keyword>
<dbReference type="PANTHER" id="PTHR33608">
    <property type="entry name" value="BLL2464 PROTEIN"/>
    <property type="match status" value="1"/>
</dbReference>
<dbReference type="EMBL" id="JAKILB010000012">
    <property type="protein sequence ID" value="MCL1140186.1"/>
    <property type="molecule type" value="Genomic_DNA"/>
</dbReference>
<gene>
    <name evidence="2" type="ORF">L2740_16735</name>
</gene>
<evidence type="ECO:0000259" key="1">
    <source>
        <dbReference type="Pfam" id="PF01882"/>
    </source>
</evidence>
<proteinExistence type="predicted"/>
<dbReference type="InterPro" id="IPR002881">
    <property type="entry name" value="DUF58"/>
</dbReference>
<dbReference type="Pfam" id="PF01882">
    <property type="entry name" value="DUF58"/>
    <property type="match status" value="1"/>
</dbReference>
<name>A0A9X1ZEP1_9GAMM</name>
<dbReference type="Proteomes" id="UP001139293">
    <property type="component" value="Unassembled WGS sequence"/>
</dbReference>
<dbReference type="AlphaFoldDB" id="A0A9X1ZEP1"/>
<evidence type="ECO:0000313" key="2">
    <source>
        <dbReference type="EMBL" id="MCL1140186.1"/>
    </source>
</evidence>
<organism evidence="2 3">
    <name type="scientific">Shewanella pneumatophori</name>
    <dbReference type="NCBI Taxonomy" id="314092"/>
    <lineage>
        <taxon>Bacteria</taxon>
        <taxon>Pseudomonadati</taxon>
        <taxon>Pseudomonadota</taxon>
        <taxon>Gammaproteobacteria</taxon>
        <taxon>Alteromonadales</taxon>
        <taxon>Shewanellaceae</taxon>
        <taxon>Shewanella</taxon>
    </lineage>
</organism>
<protein>
    <submittedName>
        <fullName evidence="2">DUF58 domain-containing protein</fullName>
    </submittedName>
</protein>
<sequence>MTIKDERVYTNLPALLALRYQSQQLSLSPKYRPAGMLSGRHASNVKGRGLNFEELRQYQAGDNIRQIDSRVSARLGKPYVRVYSEETDRPVHIVIDQRLAMFFGSQCFTKSVVAAQVAAMLAWQAFESGDRVGGLVLGPQDCIQIDPMRSKDNVIRFLEAIVRANNQLDLAASKLSQNSPSLLSQARPLIARLTSQSVMLLITDIEGIQTQEFAELEALSQRANIILFIVQDSLEDDLSRAHGLSVSHGEQQVNIQFNDDNQRKYGQLYQQRLTSLEQCLLSSALPVGVLNTTEPAINQLMQLLSGEQT</sequence>
<dbReference type="PANTHER" id="PTHR33608:SF12">
    <property type="entry name" value="DUF58 DOMAIN-CONTAINING PROTEIN"/>
    <property type="match status" value="1"/>
</dbReference>
<comment type="caution">
    <text evidence="2">The sequence shown here is derived from an EMBL/GenBank/DDBJ whole genome shotgun (WGS) entry which is preliminary data.</text>
</comment>
<reference evidence="2" key="1">
    <citation type="submission" date="2022-01" db="EMBL/GenBank/DDBJ databases">
        <title>Whole genome-based taxonomy of the Shewanellaceae.</title>
        <authorList>
            <person name="Martin-Rodriguez A.J."/>
        </authorList>
    </citation>
    <scope>NUCLEOTIDE SEQUENCE</scope>
    <source>
        <strain evidence="2">KCTC 23973</strain>
    </source>
</reference>